<dbReference type="EMBL" id="SZQA01000026">
    <property type="protein sequence ID" value="TKK85665.1"/>
    <property type="molecule type" value="Genomic_DNA"/>
</dbReference>
<evidence type="ECO:0000313" key="4">
    <source>
        <dbReference type="EMBL" id="TKK85665.1"/>
    </source>
</evidence>
<protein>
    <recommendedName>
        <fullName evidence="3">Carrier domain-containing protein</fullName>
    </recommendedName>
</protein>
<dbReference type="GO" id="GO:0031177">
    <property type="term" value="F:phosphopantetheine binding"/>
    <property type="evidence" value="ECO:0007669"/>
    <property type="project" value="InterPro"/>
</dbReference>
<keyword evidence="1" id="KW-0596">Phosphopantetheine</keyword>
<comment type="caution">
    <text evidence="4">The sequence shown here is derived from an EMBL/GenBank/DDBJ whole genome shotgun (WGS) entry which is preliminary data.</text>
</comment>
<dbReference type="InterPro" id="IPR029058">
    <property type="entry name" value="AB_hydrolase_fold"/>
</dbReference>
<dbReference type="InterPro" id="IPR009081">
    <property type="entry name" value="PP-bd_ACP"/>
</dbReference>
<dbReference type="OrthoDB" id="2085352at2"/>
<name>A0A4U3M9I0_9ACTN</name>
<evidence type="ECO:0000256" key="1">
    <source>
        <dbReference type="ARBA" id="ARBA00022450"/>
    </source>
</evidence>
<organism evidence="4 5">
    <name type="scientific">Herbidospora galbida</name>
    <dbReference type="NCBI Taxonomy" id="2575442"/>
    <lineage>
        <taxon>Bacteria</taxon>
        <taxon>Bacillati</taxon>
        <taxon>Actinomycetota</taxon>
        <taxon>Actinomycetes</taxon>
        <taxon>Streptosporangiales</taxon>
        <taxon>Streptosporangiaceae</taxon>
        <taxon>Herbidospora</taxon>
    </lineage>
</organism>
<dbReference type="AlphaFoldDB" id="A0A4U3M9I0"/>
<accession>A0A4U3M9I0</accession>
<dbReference type="RefSeq" id="WP_137249529.1">
    <property type="nucleotide sequence ID" value="NZ_SZQA01000026.1"/>
</dbReference>
<dbReference type="Pfam" id="PF00550">
    <property type="entry name" value="PP-binding"/>
    <property type="match status" value="1"/>
</dbReference>
<dbReference type="SMART" id="SM00823">
    <property type="entry name" value="PKS_PP"/>
    <property type="match status" value="1"/>
</dbReference>
<evidence type="ECO:0000256" key="2">
    <source>
        <dbReference type="ARBA" id="ARBA00022553"/>
    </source>
</evidence>
<dbReference type="SUPFAM" id="SSF47336">
    <property type="entry name" value="ACP-like"/>
    <property type="match status" value="1"/>
</dbReference>
<gene>
    <name evidence="4" type="ORF">FDA94_25080</name>
</gene>
<feature type="domain" description="Carrier" evidence="3">
    <location>
        <begin position="1"/>
        <end position="73"/>
    </location>
</feature>
<reference evidence="4 5" key="1">
    <citation type="submission" date="2019-04" db="EMBL/GenBank/DDBJ databases">
        <title>Herbidospora sp. NEAU-GS14.nov., a novel actinomycete isolated from soil.</title>
        <authorList>
            <person name="Han L."/>
        </authorList>
    </citation>
    <scope>NUCLEOTIDE SEQUENCE [LARGE SCALE GENOMIC DNA]</scope>
    <source>
        <strain evidence="4 5">NEAU-GS14</strain>
    </source>
</reference>
<sequence length="106" mass="11563">MNEDRVMRLWSDILGVPVTSPDDDFFDLGGQSLSMVQFLARVESEFGVELPIEVLFAGDLTASGAARAIQEILDEEGEDVDALLAEVDALPTGEIKALLGDRSWHE</sequence>
<evidence type="ECO:0000313" key="5">
    <source>
        <dbReference type="Proteomes" id="UP000308705"/>
    </source>
</evidence>
<evidence type="ECO:0000259" key="3">
    <source>
        <dbReference type="PROSITE" id="PS50075"/>
    </source>
</evidence>
<keyword evidence="5" id="KW-1185">Reference proteome</keyword>
<dbReference type="InterPro" id="IPR020806">
    <property type="entry name" value="PKS_PP-bd"/>
</dbReference>
<dbReference type="InterPro" id="IPR036736">
    <property type="entry name" value="ACP-like_sf"/>
</dbReference>
<keyword evidence="2" id="KW-0597">Phosphoprotein</keyword>
<dbReference type="Gene3D" id="3.40.50.1820">
    <property type="entry name" value="alpha/beta hydrolase"/>
    <property type="match status" value="1"/>
</dbReference>
<dbReference type="PROSITE" id="PS50075">
    <property type="entry name" value="CARRIER"/>
    <property type="match status" value="1"/>
</dbReference>
<dbReference type="Proteomes" id="UP000308705">
    <property type="component" value="Unassembled WGS sequence"/>
</dbReference>
<proteinExistence type="predicted"/>